<dbReference type="InParanoid" id="V4SFF9"/>
<keyword evidence="2" id="KW-1185">Reference proteome</keyword>
<dbReference type="KEGG" id="cic:CICLE_v10029737mg"/>
<organism evidence="1 2">
    <name type="scientific">Citrus clementina</name>
    <name type="common">Clementine</name>
    <name type="synonym">Citrus deliciosa x Citrus sinensis</name>
    <dbReference type="NCBI Taxonomy" id="85681"/>
    <lineage>
        <taxon>Eukaryota</taxon>
        <taxon>Viridiplantae</taxon>
        <taxon>Streptophyta</taxon>
        <taxon>Embryophyta</taxon>
        <taxon>Tracheophyta</taxon>
        <taxon>Spermatophyta</taxon>
        <taxon>Magnoliopsida</taxon>
        <taxon>eudicotyledons</taxon>
        <taxon>Gunneridae</taxon>
        <taxon>Pentapetalae</taxon>
        <taxon>rosids</taxon>
        <taxon>malvids</taxon>
        <taxon>Sapindales</taxon>
        <taxon>Rutaceae</taxon>
        <taxon>Aurantioideae</taxon>
        <taxon>Citrus</taxon>
    </lineage>
</organism>
<evidence type="ECO:0000313" key="2">
    <source>
        <dbReference type="Proteomes" id="UP000030687"/>
    </source>
</evidence>
<dbReference type="EMBL" id="KI536978">
    <property type="protein sequence ID" value="ESR37580.1"/>
    <property type="molecule type" value="Genomic_DNA"/>
</dbReference>
<proteinExistence type="predicted"/>
<protein>
    <submittedName>
        <fullName evidence="1">Uncharacterized protein</fullName>
    </submittedName>
</protein>
<sequence>MSQSLGNAQFNLVDSLNRTTLLSIPRKSYATGLTDILKSNYAACLSSFFFWLFHSLPLSLSKLMFIKMCQNFGK</sequence>
<dbReference type="Proteomes" id="UP000030687">
    <property type="component" value="Unassembled WGS sequence"/>
</dbReference>
<accession>V4SFF9</accession>
<dbReference type="Gramene" id="ESR37580">
    <property type="protein sequence ID" value="ESR37580"/>
    <property type="gene ID" value="CICLE_v10029737mg"/>
</dbReference>
<dbReference type="AlphaFoldDB" id="V4SFF9"/>
<reference evidence="1 2" key="1">
    <citation type="submission" date="2013-10" db="EMBL/GenBank/DDBJ databases">
        <authorList>
            <consortium name="International Citrus Genome Consortium"/>
            <person name="Jenkins J."/>
            <person name="Schmutz J."/>
            <person name="Prochnik S."/>
            <person name="Rokhsar D."/>
            <person name="Gmitter F."/>
            <person name="Ollitrault P."/>
            <person name="Machado M."/>
            <person name="Talon M."/>
            <person name="Wincker P."/>
            <person name="Jaillon O."/>
            <person name="Morgante M."/>
        </authorList>
    </citation>
    <scope>NUCLEOTIDE SEQUENCE</scope>
    <source>
        <strain evidence="2">cv. Clemenules</strain>
    </source>
</reference>
<name>V4SFF9_CITCL</name>
<evidence type="ECO:0000313" key="1">
    <source>
        <dbReference type="EMBL" id="ESR37580.1"/>
    </source>
</evidence>
<gene>
    <name evidence="1" type="ORF">CICLE_v10029737mg</name>
</gene>